<reference evidence="1 2" key="1">
    <citation type="submission" date="2022-03" db="EMBL/GenBank/DDBJ databases">
        <authorList>
            <person name="Macdonald S."/>
            <person name="Ahmed S."/>
            <person name="Newling K."/>
        </authorList>
    </citation>
    <scope>NUCLEOTIDE SEQUENCE [LARGE SCALE GENOMIC DNA]</scope>
</reference>
<dbReference type="AlphaFoldDB" id="A0ABC8JD54"/>
<evidence type="ECO:0008006" key="3">
    <source>
        <dbReference type="Google" id="ProtNLM"/>
    </source>
</evidence>
<organism evidence="1 2">
    <name type="scientific">Eruca vesicaria subsp. sativa</name>
    <name type="common">Garden rocket</name>
    <name type="synonym">Eruca sativa</name>
    <dbReference type="NCBI Taxonomy" id="29727"/>
    <lineage>
        <taxon>Eukaryota</taxon>
        <taxon>Viridiplantae</taxon>
        <taxon>Streptophyta</taxon>
        <taxon>Embryophyta</taxon>
        <taxon>Tracheophyta</taxon>
        <taxon>Spermatophyta</taxon>
        <taxon>Magnoliopsida</taxon>
        <taxon>eudicotyledons</taxon>
        <taxon>Gunneridae</taxon>
        <taxon>Pentapetalae</taxon>
        <taxon>rosids</taxon>
        <taxon>malvids</taxon>
        <taxon>Brassicales</taxon>
        <taxon>Brassicaceae</taxon>
        <taxon>Brassiceae</taxon>
        <taxon>Eruca</taxon>
    </lineage>
</organism>
<keyword evidence="2" id="KW-1185">Reference proteome</keyword>
<comment type="caution">
    <text evidence="1">The sequence shown here is derived from an EMBL/GenBank/DDBJ whole genome shotgun (WGS) entry which is preliminary data.</text>
</comment>
<dbReference type="Proteomes" id="UP001642260">
    <property type="component" value="Unassembled WGS sequence"/>
</dbReference>
<evidence type="ECO:0000313" key="2">
    <source>
        <dbReference type="Proteomes" id="UP001642260"/>
    </source>
</evidence>
<dbReference type="EMBL" id="CAKOAT010080488">
    <property type="protein sequence ID" value="CAH8314040.1"/>
    <property type="molecule type" value="Genomic_DNA"/>
</dbReference>
<proteinExistence type="predicted"/>
<sequence length="186" mass="20315">MVVEGYDTSLGREVVEEALKKNLASRGIKFIHVSVPTEYCRCALIYVNGECEAEALKLDGSDMGGRVLEIKAYPFDDNSLDYVFSPTDSFDKYRPHELKVTGFGTSLSRNDIKEMLCRVFPGSGCTPLGNGSALLYLNGQNALDEALKLSGSSMEGFKFAVTEVFPEVVTHVGISLQTAFGKSSYK</sequence>
<evidence type="ECO:0000313" key="1">
    <source>
        <dbReference type="EMBL" id="CAH8314040.1"/>
    </source>
</evidence>
<gene>
    <name evidence="1" type="ORF">ERUC_LOCUS7059</name>
</gene>
<name>A0ABC8JD54_ERUVS</name>
<accession>A0ABC8JD54</accession>
<protein>
    <recommendedName>
        <fullName evidence="3">Nucleolin 1-like</fullName>
    </recommendedName>
</protein>